<dbReference type="InterPro" id="IPR048992">
    <property type="entry name" value="Stereocilin_LRR"/>
</dbReference>
<proteinExistence type="predicted"/>
<accession>G3H0U8</accession>
<dbReference type="EMBL" id="JH000098">
    <property type="protein sequence ID" value="EGV97208.1"/>
    <property type="molecule type" value="Genomic_DNA"/>
</dbReference>
<dbReference type="STRING" id="10029.G3H0U8"/>
<dbReference type="InParanoid" id="G3H0U8"/>
<dbReference type="eggNOG" id="ENOG502QTHC">
    <property type="taxonomic scope" value="Eukaryota"/>
</dbReference>
<protein>
    <submittedName>
        <fullName evidence="3">Stereocilin</fullName>
    </submittedName>
</protein>
<feature type="domain" description="Stereocilin LRR" evidence="2">
    <location>
        <begin position="169"/>
        <end position="220"/>
    </location>
</feature>
<feature type="signal peptide" evidence="1">
    <location>
        <begin position="1"/>
        <end position="22"/>
    </location>
</feature>
<evidence type="ECO:0000313" key="4">
    <source>
        <dbReference type="Proteomes" id="UP000001075"/>
    </source>
</evidence>
<gene>
    <name evidence="3" type="ORF">I79_003767</name>
</gene>
<sequence length="220" mass="24292">MALSRWPLLLLLLLSHKDLCPFLRPSIHASNAYILRELTLGKAYACHTPCRAQLEEMWAHHILLAPPYAPRGMRNNLSWDAQALGFLSGSPPPPPALLHCLSTGVPLPRASQPAAHISPRQRRAISVEALCENHSGPEPPYSISNFSIYLLCQHIKPATPQPPPVPPSEEQAMGRLTALLLQRYPHLTSQLFIDLSPLIPFLAVPDLMRFPPSLLANDSV</sequence>
<dbReference type="Pfam" id="PF21058">
    <property type="entry name" value="Stereocilin"/>
    <property type="match status" value="1"/>
</dbReference>
<keyword evidence="1" id="KW-0732">Signal</keyword>
<dbReference type="PaxDb" id="10029-XP_007621701.1"/>
<evidence type="ECO:0000313" key="3">
    <source>
        <dbReference type="EMBL" id="EGV97208.1"/>
    </source>
</evidence>
<reference evidence="4" key="1">
    <citation type="journal article" date="2011" name="Nat. Biotechnol.">
        <title>The genomic sequence of the Chinese hamster ovary (CHO)-K1 cell line.</title>
        <authorList>
            <person name="Xu X."/>
            <person name="Nagarajan H."/>
            <person name="Lewis N.E."/>
            <person name="Pan S."/>
            <person name="Cai Z."/>
            <person name="Liu X."/>
            <person name="Chen W."/>
            <person name="Xie M."/>
            <person name="Wang W."/>
            <person name="Hammond S."/>
            <person name="Andersen M.R."/>
            <person name="Neff N."/>
            <person name="Passarelli B."/>
            <person name="Koh W."/>
            <person name="Fan H.C."/>
            <person name="Wang J."/>
            <person name="Gui Y."/>
            <person name="Lee K.H."/>
            <person name="Betenbaugh M.J."/>
            <person name="Quake S.R."/>
            <person name="Famili I."/>
            <person name="Palsson B.O."/>
            <person name="Wang J."/>
        </authorList>
    </citation>
    <scope>NUCLEOTIDE SEQUENCE [LARGE SCALE GENOMIC DNA]</scope>
    <source>
        <strain evidence="4">CHO K1 cell line</strain>
    </source>
</reference>
<dbReference type="AlphaFoldDB" id="G3H0U8"/>
<evidence type="ECO:0000256" key="1">
    <source>
        <dbReference type="SAM" id="SignalP"/>
    </source>
</evidence>
<evidence type="ECO:0000259" key="2">
    <source>
        <dbReference type="Pfam" id="PF21058"/>
    </source>
</evidence>
<dbReference type="Proteomes" id="UP000001075">
    <property type="component" value="Unassembled WGS sequence"/>
</dbReference>
<organism evidence="3 4">
    <name type="scientific">Cricetulus griseus</name>
    <name type="common">Chinese hamster</name>
    <name type="synonym">Cricetulus barabensis griseus</name>
    <dbReference type="NCBI Taxonomy" id="10029"/>
    <lineage>
        <taxon>Eukaryota</taxon>
        <taxon>Metazoa</taxon>
        <taxon>Chordata</taxon>
        <taxon>Craniata</taxon>
        <taxon>Vertebrata</taxon>
        <taxon>Euteleostomi</taxon>
        <taxon>Mammalia</taxon>
        <taxon>Eutheria</taxon>
        <taxon>Euarchontoglires</taxon>
        <taxon>Glires</taxon>
        <taxon>Rodentia</taxon>
        <taxon>Myomorpha</taxon>
        <taxon>Muroidea</taxon>
        <taxon>Cricetidae</taxon>
        <taxon>Cricetinae</taxon>
        <taxon>Cricetulus</taxon>
    </lineage>
</organism>
<name>G3H0U8_CRIGR</name>
<feature type="chain" id="PRO_5003444056" evidence="1">
    <location>
        <begin position="23"/>
        <end position="220"/>
    </location>
</feature>